<dbReference type="InterPro" id="IPR035966">
    <property type="entry name" value="PKF_sf"/>
</dbReference>
<evidence type="ECO:0000256" key="1">
    <source>
        <dbReference type="ARBA" id="ARBA00001946"/>
    </source>
</evidence>
<dbReference type="Gene3D" id="3.40.50.450">
    <property type="match status" value="1"/>
</dbReference>
<dbReference type="PANTHER" id="PTHR13697:SF52">
    <property type="entry name" value="ATP-DEPENDENT 6-PHOSPHOFRUCTOKINASE 3"/>
    <property type="match status" value="1"/>
</dbReference>
<dbReference type="SUPFAM" id="SSF53784">
    <property type="entry name" value="Phosphofructokinase"/>
    <property type="match status" value="1"/>
</dbReference>
<dbReference type="PRINTS" id="PR00476">
    <property type="entry name" value="PHFRCTKINASE"/>
</dbReference>
<dbReference type="STRING" id="274537.BIU88_01110"/>
<comment type="pathway">
    <text evidence="2">Carbohydrate degradation; glycolysis; D-glyceraldehyde 3-phosphate and glycerone phosphate from D-glucose: step 3/4.</text>
</comment>
<evidence type="ECO:0000256" key="7">
    <source>
        <dbReference type="ARBA" id="ARBA00022842"/>
    </source>
</evidence>
<dbReference type="Pfam" id="PF00365">
    <property type="entry name" value="PFK"/>
    <property type="match status" value="1"/>
</dbReference>
<keyword evidence="5" id="KW-0479">Metal-binding</keyword>
<evidence type="ECO:0000313" key="12">
    <source>
        <dbReference type="Proteomes" id="UP000095185"/>
    </source>
</evidence>
<protein>
    <submittedName>
        <fullName evidence="11">Phosphofructokinase</fullName>
    </submittedName>
</protein>
<evidence type="ECO:0000256" key="5">
    <source>
        <dbReference type="ARBA" id="ARBA00022723"/>
    </source>
</evidence>
<comment type="similarity">
    <text evidence="9">Belongs to the phosphofructokinase type A (PFKA) family.</text>
</comment>
<dbReference type="GO" id="GO:0005945">
    <property type="term" value="C:6-phosphofructokinase complex"/>
    <property type="evidence" value="ECO:0007669"/>
    <property type="project" value="TreeGrafter"/>
</dbReference>
<dbReference type="GO" id="GO:0042802">
    <property type="term" value="F:identical protein binding"/>
    <property type="evidence" value="ECO:0007669"/>
    <property type="project" value="TreeGrafter"/>
</dbReference>
<evidence type="ECO:0000259" key="10">
    <source>
        <dbReference type="Pfam" id="PF00365"/>
    </source>
</evidence>
<dbReference type="PANTHER" id="PTHR13697">
    <property type="entry name" value="PHOSPHOFRUCTOKINASE"/>
    <property type="match status" value="1"/>
</dbReference>
<dbReference type="GO" id="GO:0006002">
    <property type="term" value="P:fructose 6-phosphate metabolic process"/>
    <property type="evidence" value="ECO:0007669"/>
    <property type="project" value="InterPro"/>
</dbReference>
<dbReference type="GO" id="GO:0070095">
    <property type="term" value="F:fructose-6-phosphate binding"/>
    <property type="evidence" value="ECO:0007669"/>
    <property type="project" value="TreeGrafter"/>
</dbReference>
<dbReference type="GO" id="GO:0005524">
    <property type="term" value="F:ATP binding"/>
    <property type="evidence" value="ECO:0007669"/>
    <property type="project" value="InterPro"/>
</dbReference>
<evidence type="ECO:0000256" key="2">
    <source>
        <dbReference type="ARBA" id="ARBA00004679"/>
    </source>
</evidence>
<dbReference type="Gene3D" id="3.40.50.460">
    <property type="entry name" value="Phosphofructokinase domain"/>
    <property type="match status" value="1"/>
</dbReference>
<keyword evidence="12" id="KW-1185">Reference proteome</keyword>
<evidence type="ECO:0000256" key="6">
    <source>
        <dbReference type="ARBA" id="ARBA00022777"/>
    </source>
</evidence>
<dbReference type="GO" id="GO:0061621">
    <property type="term" value="P:canonical glycolysis"/>
    <property type="evidence" value="ECO:0007669"/>
    <property type="project" value="TreeGrafter"/>
</dbReference>
<dbReference type="GO" id="GO:0030388">
    <property type="term" value="P:fructose 1,6-bisphosphate metabolic process"/>
    <property type="evidence" value="ECO:0007669"/>
    <property type="project" value="TreeGrafter"/>
</dbReference>
<evidence type="ECO:0000256" key="4">
    <source>
        <dbReference type="ARBA" id="ARBA00022679"/>
    </source>
</evidence>
<keyword evidence="4" id="KW-0808">Transferase</keyword>
<reference evidence="11" key="1">
    <citation type="submission" date="2016-09" db="EMBL/GenBank/DDBJ databases">
        <title>Genome sequence of Chlorobaculum limnaeum.</title>
        <authorList>
            <person name="Liu Z."/>
            <person name="Tank M."/>
            <person name="Bryant D.A."/>
        </authorList>
    </citation>
    <scope>NUCLEOTIDE SEQUENCE [LARGE SCALE GENOMIC DNA]</scope>
    <source>
        <strain evidence="11">DSM 1677</strain>
    </source>
</reference>
<dbReference type="GO" id="GO:0046872">
    <property type="term" value="F:metal ion binding"/>
    <property type="evidence" value="ECO:0007669"/>
    <property type="project" value="UniProtKB-KW"/>
</dbReference>
<evidence type="ECO:0000256" key="3">
    <source>
        <dbReference type="ARBA" id="ARBA00022490"/>
    </source>
</evidence>
<dbReference type="AlphaFoldDB" id="A0A1D8CVI6"/>
<dbReference type="GO" id="GO:0003872">
    <property type="term" value="F:6-phosphofructokinase activity"/>
    <property type="evidence" value="ECO:0007669"/>
    <property type="project" value="InterPro"/>
</dbReference>
<feature type="domain" description="Phosphofructokinase" evidence="10">
    <location>
        <begin position="3"/>
        <end position="333"/>
    </location>
</feature>
<dbReference type="Proteomes" id="UP000095185">
    <property type="component" value="Chromosome"/>
</dbReference>
<gene>
    <name evidence="11" type="ORF">BIU88_01110</name>
</gene>
<keyword evidence="6" id="KW-0418">Kinase</keyword>
<dbReference type="InterPro" id="IPR022953">
    <property type="entry name" value="ATP_PFK"/>
</dbReference>
<dbReference type="EMBL" id="CP017305">
    <property type="protein sequence ID" value="AOS82870.1"/>
    <property type="molecule type" value="Genomic_DNA"/>
</dbReference>
<dbReference type="GO" id="GO:0016208">
    <property type="term" value="F:AMP binding"/>
    <property type="evidence" value="ECO:0007669"/>
    <property type="project" value="TreeGrafter"/>
</dbReference>
<name>A0A1D8CVI6_CHLLM</name>
<accession>A0A1D8CVI6</accession>
<evidence type="ECO:0000256" key="9">
    <source>
        <dbReference type="ARBA" id="ARBA00038478"/>
    </source>
</evidence>
<dbReference type="GO" id="GO:0048029">
    <property type="term" value="F:monosaccharide binding"/>
    <property type="evidence" value="ECO:0007669"/>
    <property type="project" value="TreeGrafter"/>
</dbReference>
<keyword evidence="8" id="KW-0324">Glycolysis</keyword>
<comment type="cofactor">
    <cofactor evidence="1">
        <name>Mg(2+)</name>
        <dbReference type="ChEBI" id="CHEBI:18420"/>
    </cofactor>
</comment>
<evidence type="ECO:0000313" key="11">
    <source>
        <dbReference type="EMBL" id="AOS82870.1"/>
    </source>
</evidence>
<dbReference type="OrthoDB" id="9802503at2"/>
<keyword evidence="3" id="KW-0963">Cytoplasm</keyword>
<dbReference type="KEGG" id="clz:BIU88_01110"/>
<proteinExistence type="inferred from homology"/>
<keyword evidence="7" id="KW-0460">Magnesium</keyword>
<dbReference type="PIRSF" id="PIRSF000532">
    <property type="entry name" value="ATP_PFK_prok"/>
    <property type="match status" value="1"/>
</dbReference>
<sequence>MHIGVLTGGGDAPGINACIKTIVTTSAEKGYRVTGIRRGWNGLLAFNPDEAASRAEHISDLDPELVRRIDRTGGTLLHTSRVNPGNLKKKEIPAFLRNSPHRLRSGLHHSGNFDLTDHVLRSIEALGLDVIIVIGGDDTIGYAEHLSRKGVKVIGVPKTMDNDVYGSDYCIGFGTAVTRSVQYIHQLRTSSGSHERITVVELFGRNTGETCLVSAYLAGVDRALIPEAPFDPETLAEFVIQDKVANPSQYAMIAISEGARMVGSKMIEYCGRRYDEDGHEPAGIGQLTRETLSMLTGQEVICQPLGYLMRSGIPDALDLMVGFNFAQLAVELVAEGTFGVMVALQQGIYTCLPLAEVSSNTKQVDISELYDLRYYRPKMRSVMGKPMFLY</sequence>
<dbReference type="UniPathway" id="UPA00109">
    <property type="reaction ID" value="UER00182"/>
</dbReference>
<dbReference type="InterPro" id="IPR000023">
    <property type="entry name" value="Phosphofructokinase_dom"/>
</dbReference>
<dbReference type="RefSeq" id="WP_069808601.1">
    <property type="nucleotide sequence ID" value="NZ_CP017305.1"/>
</dbReference>
<evidence type="ECO:0000256" key="8">
    <source>
        <dbReference type="ARBA" id="ARBA00023152"/>
    </source>
</evidence>
<organism evidence="11 12">
    <name type="scientific">Chlorobaculum limnaeum</name>
    <dbReference type="NCBI Taxonomy" id="274537"/>
    <lineage>
        <taxon>Bacteria</taxon>
        <taxon>Pseudomonadati</taxon>
        <taxon>Chlorobiota</taxon>
        <taxon>Chlorobiia</taxon>
        <taxon>Chlorobiales</taxon>
        <taxon>Chlorobiaceae</taxon>
        <taxon>Chlorobaculum</taxon>
    </lineage>
</organism>
<dbReference type="InterPro" id="IPR012003">
    <property type="entry name" value="ATP_PFK_prok-type"/>
</dbReference>